<feature type="transmembrane region" description="Helical" evidence="14">
    <location>
        <begin position="123"/>
        <end position="145"/>
    </location>
</feature>
<evidence type="ECO:0000256" key="14">
    <source>
        <dbReference type="SAM" id="Phobius"/>
    </source>
</evidence>
<reference evidence="15 16" key="1">
    <citation type="submission" date="2020-12" db="EMBL/GenBank/DDBJ databases">
        <title>Whole genome sequences of gut porcine anaerobes.</title>
        <authorList>
            <person name="Kubasova T."/>
            <person name="Jahodarova E."/>
            <person name="Rychlik I."/>
        </authorList>
    </citation>
    <scope>NUCLEOTIDE SEQUENCE [LARGE SCALE GENOMIC DNA]</scope>
    <source>
        <strain evidence="15 16">An867</strain>
    </source>
</reference>
<gene>
    <name evidence="15" type="ORF">JQM67_08010</name>
</gene>
<keyword evidence="5 13" id="KW-0808">Transferase</keyword>
<accession>A0ABS9CNA5</accession>
<keyword evidence="11" id="KW-1208">Phospholipid metabolism</keyword>
<proteinExistence type="inferred from homology"/>
<keyword evidence="16" id="KW-1185">Reference proteome</keyword>
<dbReference type="Pfam" id="PF01066">
    <property type="entry name" value="CDP-OH_P_transf"/>
    <property type="match status" value="1"/>
</dbReference>
<dbReference type="PANTHER" id="PTHR14269">
    <property type="entry name" value="CDP-DIACYLGLYCEROL--GLYCEROL-3-PHOSPHATE 3-PHOSPHATIDYLTRANSFERASE-RELATED"/>
    <property type="match status" value="1"/>
</dbReference>
<dbReference type="InterPro" id="IPR048254">
    <property type="entry name" value="CDP_ALCOHOL_P_TRANSF_CS"/>
</dbReference>
<dbReference type="Gene3D" id="1.20.120.1760">
    <property type="match status" value="1"/>
</dbReference>
<keyword evidence="4" id="KW-0444">Lipid biosynthesis</keyword>
<keyword evidence="6 14" id="KW-0812">Transmembrane</keyword>
<protein>
    <recommendedName>
        <fullName evidence="12">Phosphatidylglycerophosphate synthase</fullName>
    </recommendedName>
</protein>
<comment type="function">
    <text evidence="1">This protein catalyzes the committed step to the synthesis of the acidic phospholipids.</text>
</comment>
<evidence type="ECO:0000256" key="5">
    <source>
        <dbReference type="ARBA" id="ARBA00022679"/>
    </source>
</evidence>
<dbReference type="InterPro" id="IPR004570">
    <property type="entry name" value="Phosphatidylglycerol_P_synth"/>
</dbReference>
<evidence type="ECO:0000256" key="7">
    <source>
        <dbReference type="ARBA" id="ARBA00022989"/>
    </source>
</evidence>
<evidence type="ECO:0000256" key="8">
    <source>
        <dbReference type="ARBA" id="ARBA00023098"/>
    </source>
</evidence>
<name>A0ABS9CNA5_9FIRM</name>
<dbReference type="Proteomes" id="UP001299220">
    <property type="component" value="Unassembled WGS sequence"/>
</dbReference>
<evidence type="ECO:0000313" key="16">
    <source>
        <dbReference type="Proteomes" id="UP001299220"/>
    </source>
</evidence>
<sequence>MRNQNLTVPNAMSLFRILVIPFFAVFFLQGNLTAAIVTLALSGLSDALDGMVARKFNQITELGKMLDPLADKLTQGTVAVCIAVRYPAICPLLFLLVTKELVMLCGACYLLHHKKKPCAAKWYGKVSTTLFYLAIALIVVMDGFMKVPTETFNLVSNLALVVTAAFMIYTFVRYFGVFREILRSKDGRYDLNLPEEIRAKKSREP</sequence>
<organism evidence="15 16">
    <name type="scientific">Anaeromassilibacillus senegalensis</name>
    <dbReference type="NCBI Taxonomy" id="1673717"/>
    <lineage>
        <taxon>Bacteria</taxon>
        <taxon>Bacillati</taxon>
        <taxon>Bacillota</taxon>
        <taxon>Clostridia</taxon>
        <taxon>Eubacteriales</taxon>
        <taxon>Acutalibacteraceae</taxon>
        <taxon>Anaeromassilibacillus</taxon>
    </lineage>
</organism>
<evidence type="ECO:0000256" key="2">
    <source>
        <dbReference type="ARBA" id="ARBA00004141"/>
    </source>
</evidence>
<dbReference type="InterPro" id="IPR043130">
    <property type="entry name" value="CDP-OH_PTrfase_TM_dom"/>
</dbReference>
<comment type="similarity">
    <text evidence="3 13">Belongs to the CDP-alcohol phosphatidyltransferase class-I family.</text>
</comment>
<comment type="subcellular location">
    <subcellularLocation>
        <location evidence="2">Membrane</location>
        <topology evidence="2">Multi-pass membrane protein</topology>
    </subcellularLocation>
</comment>
<evidence type="ECO:0000256" key="3">
    <source>
        <dbReference type="ARBA" id="ARBA00010441"/>
    </source>
</evidence>
<evidence type="ECO:0000256" key="10">
    <source>
        <dbReference type="ARBA" id="ARBA00023209"/>
    </source>
</evidence>
<keyword evidence="9 14" id="KW-0472">Membrane</keyword>
<feature type="transmembrane region" description="Helical" evidence="14">
    <location>
        <begin position="157"/>
        <end position="175"/>
    </location>
</feature>
<evidence type="ECO:0000256" key="9">
    <source>
        <dbReference type="ARBA" id="ARBA00023136"/>
    </source>
</evidence>
<keyword evidence="8" id="KW-0443">Lipid metabolism</keyword>
<evidence type="ECO:0000256" key="4">
    <source>
        <dbReference type="ARBA" id="ARBA00022516"/>
    </source>
</evidence>
<dbReference type="PIRSF" id="PIRSF000847">
    <property type="entry name" value="Phos_ph_gly_syn"/>
    <property type="match status" value="1"/>
</dbReference>
<keyword evidence="10" id="KW-0594">Phospholipid biosynthesis</keyword>
<dbReference type="InterPro" id="IPR050324">
    <property type="entry name" value="CDP-alcohol_PTase-I"/>
</dbReference>
<dbReference type="InterPro" id="IPR000462">
    <property type="entry name" value="CDP-OH_P_trans"/>
</dbReference>
<evidence type="ECO:0000256" key="6">
    <source>
        <dbReference type="ARBA" id="ARBA00022692"/>
    </source>
</evidence>
<evidence type="ECO:0000256" key="1">
    <source>
        <dbReference type="ARBA" id="ARBA00003973"/>
    </source>
</evidence>
<evidence type="ECO:0000313" key="15">
    <source>
        <dbReference type="EMBL" id="MCF2652544.1"/>
    </source>
</evidence>
<dbReference type="PANTHER" id="PTHR14269:SF11">
    <property type="entry name" value="CDP-DIACYLGLYCEROL--GLYCEROL-3-PHOSPHATE 3-PHOSPHATIDYLTRANSFERASE"/>
    <property type="match status" value="1"/>
</dbReference>
<dbReference type="PROSITE" id="PS00379">
    <property type="entry name" value="CDP_ALCOHOL_P_TRANSF"/>
    <property type="match status" value="1"/>
</dbReference>
<dbReference type="EMBL" id="JAFBIT010000002">
    <property type="protein sequence ID" value="MCF2652544.1"/>
    <property type="molecule type" value="Genomic_DNA"/>
</dbReference>
<evidence type="ECO:0000256" key="13">
    <source>
        <dbReference type="RuleBase" id="RU003750"/>
    </source>
</evidence>
<keyword evidence="7 14" id="KW-1133">Transmembrane helix</keyword>
<comment type="caution">
    <text evidence="15">The sequence shown here is derived from an EMBL/GenBank/DDBJ whole genome shotgun (WGS) entry which is preliminary data.</text>
</comment>
<evidence type="ECO:0000256" key="11">
    <source>
        <dbReference type="ARBA" id="ARBA00023264"/>
    </source>
</evidence>
<evidence type="ECO:0000256" key="12">
    <source>
        <dbReference type="ARBA" id="ARBA00033018"/>
    </source>
</evidence>